<dbReference type="FunFam" id="3.30.160.60:FF:000100">
    <property type="entry name" value="Zinc finger 45-like"/>
    <property type="match status" value="1"/>
</dbReference>
<evidence type="ECO:0000259" key="8">
    <source>
        <dbReference type="PROSITE" id="PS50157"/>
    </source>
</evidence>
<dbReference type="EMBL" id="CAJOBC010074768">
    <property type="protein sequence ID" value="CAF4254955.1"/>
    <property type="molecule type" value="Genomic_DNA"/>
</dbReference>
<dbReference type="OrthoDB" id="6365676at2759"/>
<reference evidence="9" key="1">
    <citation type="submission" date="2021-02" db="EMBL/GenBank/DDBJ databases">
        <authorList>
            <person name="Nowell W R."/>
        </authorList>
    </citation>
    <scope>NUCLEOTIDE SEQUENCE</scope>
</reference>
<feature type="domain" description="C2H2-type" evidence="8">
    <location>
        <begin position="38"/>
        <end position="65"/>
    </location>
</feature>
<evidence type="ECO:0000313" key="11">
    <source>
        <dbReference type="EMBL" id="CAF4254955.1"/>
    </source>
</evidence>
<dbReference type="SUPFAM" id="SSF57667">
    <property type="entry name" value="beta-beta-alpha zinc fingers"/>
    <property type="match status" value="1"/>
</dbReference>
<evidence type="ECO:0000313" key="10">
    <source>
        <dbReference type="EMBL" id="CAF1651181.1"/>
    </source>
</evidence>
<dbReference type="Proteomes" id="UP000682733">
    <property type="component" value="Unassembled WGS sequence"/>
</dbReference>
<evidence type="ECO:0000256" key="1">
    <source>
        <dbReference type="ARBA" id="ARBA00004123"/>
    </source>
</evidence>
<evidence type="ECO:0000256" key="5">
    <source>
        <dbReference type="ARBA" id="ARBA00022833"/>
    </source>
</evidence>
<dbReference type="AlphaFoldDB" id="A0A815IV87"/>
<dbReference type="EMBL" id="CAJOBA010094658">
    <property type="protein sequence ID" value="CAF4498443.1"/>
    <property type="molecule type" value="Genomic_DNA"/>
</dbReference>
<evidence type="ECO:0000256" key="7">
    <source>
        <dbReference type="PROSITE-ProRule" id="PRU00042"/>
    </source>
</evidence>
<evidence type="ECO:0000256" key="4">
    <source>
        <dbReference type="ARBA" id="ARBA00022771"/>
    </source>
</evidence>
<keyword evidence="2" id="KW-0479">Metal-binding</keyword>
<dbReference type="Proteomes" id="UP000677228">
    <property type="component" value="Unassembled WGS sequence"/>
</dbReference>
<keyword evidence="4 7" id="KW-0863">Zinc-finger</keyword>
<evidence type="ECO:0000256" key="2">
    <source>
        <dbReference type="ARBA" id="ARBA00022723"/>
    </source>
</evidence>
<feature type="non-terminal residue" evidence="9">
    <location>
        <position position="152"/>
    </location>
</feature>
<dbReference type="PROSITE" id="PS50157">
    <property type="entry name" value="ZINC_FINGER_C2H2_2"/>
    <property type="match status" value="2"/>
</dbReference>
<evidence type="ECO:0000313" key="13">
    <source>
        <dbReference type="Proteomes" id="UP000663829"/>
    </source>
</evidence>
<dbReference type="InterPro" id="IPR013087">
    <property type="entry name" value="Znf_C2H2_type"/>
</dbReference>
<dbReference type="Proteomes" id="UP000663829">
    <property type="component" value="Unassembled WGS sequence"/>
</dbReference>
<dbReference type="InterPro" id="IPR036236">
    <property type="entry name" value="Znf_C2H2_sf"/>
</dbReference>
<dbReference type="Proteomes" id="UP000681722">
    <property type="component" value="Unassembled WGS sequence"/>
</dbReference>
<accession>A0A815IV87</accession>
<dbReference type="SMART" id="SM00355">
    <property type="entry name" value="ZnF_C2H2"/>
    <property type="match status" value="2"/>
</dbReference>
<protein>
    <recommendedName>
        <fullName evidence="8">C2H2-type domain-containing protein</fullName>
    </recommendedName>
</protein>
<dbReference type="Pfam" id="PF00096">
    <property type="entry name" value="zf-C2H2"/>
    <property type="match status" value="1"/>
</dbReference>
<evidence type="ECO:0000256" key="3">
    <source>
        <dbReference type="ARBA" id="ARBA00022737"/>
    </source>
</evidence>
<organism evidence="9 13">
    <name type="scientific">Didymodactylos carnosus</name>
    <dbReference type="NCBI Taxonomy" id="1234261"/>
    <lineage>
        <taxon>Eukaryota</taxon>
        <taxon>Metazoa</taxon>
        <taxon>Spiralia</taxon>
        <taxon>Gnathifera</taxon>
        <taxon>Rotifera</taxon>
        <taxon>Eurotatoria</taxon>
        <taxon>Bdelloidea</taxon>
        <taxon>Philodinida</taxon>
        <taxon>Philodinidae</taxon>
        <taxon>Didymodactylos</taxon>
    </lineage>
</organism>
<dbReference type="EMBL" id="CAJNOK010066217">
    <property type="protein sequence ID" value="CAF1651181.1"/>
    <property type="molecule type" value="Genomic_DNA"/>
</dbReference>
<keyword evidence="6" id="KW-0539">Nucleus</keyword>
<dbReference type="GO" id="GO:0005634">
    <property type="term" value="C:nucleus"/>
    <property type="evidence" value="ECO:0007669"/>
    <property type="project" value="UniProtKB-SubCell"/>
</dbReference>
<evidence type="ECO:0000313" key="12">
    <source>
        <dbReference type="EMBL" id="CAF4498443.1"/>
    </source>
</evidence>
<keyword evidence="13" id="KW-1185">Reference proteome</keyword>
<dbReference type="GO" id="GO:0000978">
    <property type="term" value="F:RNA polymerase II cis-regulatory region sequence-specific DNA binding"/>
    <property type="evidence" value="ECO:0007669"/>
    <property type="project" value="TreeGrafter"/>
</dbReference>
<keyword evidence="3" id="KW-0677">Repeat</keyword>
<comment type="caution">
    <text evidence="9">The sequence shown here is derived from an EMBL/GenBank/DDBJ whole genome shotgun (WGS) entry which is preliminary data.</text>
</comment>
<evidence type="ECO:0000256" key="6">
    <source>
        <dbReference type="ARBA" id="ARBA00023242"/>
    </source>
</evidence>
<dbReference type="FunFam" id="3.30.160.60:FF:000018">
    <property type="entry name" value="Krueppel-like factor 15"/>
    <property type="match status" value="1"/>
</dbReference>
<dbReference type="Gene3D" id="3.30.160.60">
    <property type="entry name" value="Classic Zinc Finger"/>
    <property type="match status" value="2"/>
</dbReference>
<keyword evidence="5" id="KW-0862">Zinc</keyword>
<gene>
    <name evidence="9" type="ORF">GPM918_LOCUS31795</name>
    <name evidence="10" type="ORF">OVA965_LOCUS44836</name>
    <name evidence="11" type="ORF">SRO942_LOCUS32449</name>
    <name evidence="12" type="ORF">TMI583_LOCUS47858</name>
</gene>
<dbReference type="EMBL" id="CAJNOQ010015840">
    <property type="protein sequence ID" value="CAF1369763.1"/>
    <property type="molecule type" value="Genomic_DNA"/>
</dbReference>
<dbReference type="PANTHER" id="PTHR23235:SF120">
    <property type="entry name" value="KRUPPEL-LIKE FACTOR 15"/>
    <property type="match status" value="1"/>
</dbReference>
<name>A0A815IV87_9BILA</name>
<evidence type="ECO:0000313" key="9">
    <source>
        <dbReference type="EMBL" id="CAF1369763.1"/>
    </source>
</evidence>
<feature type="domain" description="C2H2-type" evidence="8">
    <location>
        <begin position="8"/>
        <end position="37"/>
    </location>
</feature>
<dbReference type="PROSITE" id="PS00028">
    <property type="entry name" value="ZINC_FINGER_C2H2_1"/>
    <property type="match status" value="2"/>
</dbReference>
<proteinExistence type="predicted"/>
<dbReference type="PANTHER" id="PTHR23235">
    <property type="entry name" value="KRUEPPEL-LIKE TRANSCRIPTION FACTOR"/>
    <property type="match status" value="1"/>
</dbReference>
<sequence length="152" mass="17826">SHIGERPYICNWHLCGKSFTRSDELLRHERTHAGEKKFACTQCHKRFLRSDHLRKHSKIHGSDISDLSTTTRNQNILLNTSLLPLPIKVEKFDPILDFTQDTITKMMTQQASVDYCQNNIINENILRSNFSQTDYHLQSDDNNRQQYILSKH</sequence>
<comment type="subcellular location">
    <subcellularLocation>
        <location evidence="1">Nucleus</location>
    </subcellularLocation>
</comment>
<dbReference type="GO" id="GO:0008270">
    <property type="term" value="F:zinc ion binding"/>
    <property type="evidence" value="ECO:0007669"/>
    <property type="project" value="UniProtKB-KW"/>
</dbReference>
<dbReference type="GO" id="GO:0000981">
    <property type="term" value="F:DNA-binding transcription factor activity, RNA polymerase II-specific"/>
    <property type="evidence" value="ECO:0007669"/>
    <property type="project" value="TreeGrafter"/>
</dbReference>